<accession>A0A814W641</accession>
<dbReference type="EMBL" id="CAJNOL010000779">
    <property type="protein sequence ID" value="CAF1197169.1"/>
    <property type="molecule type" value="Genomic_DNA"/>
</dbReference>
<evidence type="ECO:0000313" key="1">
    <source>
        <dbReference type="EMBL" id="CAF1197169.1"/>
    </source>
</evidence>
<dbReference type="AlphaFoldDB" id="A0A814W641"/>
<name>A0A814W641_9BILA</name>
<comment type="caution">
    <text evidence="1">The sequence shown here is derived from an EMBL/GenBank/DDBJ whole genome shotgun (WGS) entry which is preliminary data.</text>
</comment>
<protein>
    <submittedName>
        <fullName evidence="1">Uncharacterized protein</fullName>
    </submittedName>
</protein>
<organism evidence="1 2">
    <name type="scientific">Rotaria sordida</name>
    <dbReference type="NCBI Taxonomy" id="392033"/>
    <lineage>
        <taxon>Eukaryota</taxon>
        <taxon>Metazoa</taxon>
        <taxon>Spiralia</taxon>
        <taxon>Gnathifera</taxon>
        <taxon>Rotifera</taxon>
        <taxon>Eurotatoria</taxon>
        <taxon>Bdelloidea</taxon>
        <taxon>Philodinida</taxon>
        <taxon>Philodinidae</taxon>
        <taxon>Rotaria</taxon>
    </lineage>
</organism>
<reference evidence="1" key="1">
    <citation type="submission" date="2021-02" db="EMBL/GenBank/DDBJ databases">
        <authorList>
            <person name="Nowell W R."/>
        </authorList>
    </citation>
    <scope>NUCLEOTIDE SEQUENCE</scope>
</reference>
<proteinExistence type="predicted"/>
<evidence type="ECO:0000313" key="2">
    <source>
        <dbReference type="Proteomes" id="UP000663870"/>
    </source>
</evidence>
<dbReference type="Proteomes" id="UP000663870">
    <property type="component" value="Unassembled WGS sequence"/>
</dbReference>
<sequence>MGNSSSSTHSSEESNIEARERFNFRFTDCSCKCDASKRRIGDIYKQNDSPQAALLTALITQISRSQYEINCDCDCGEGVKMGFLFDNTSPNIQQQTTNNRSES</sequence>
<keyword evidence="2" id="KW-1185">Reference proteome</keyword>
<gene>
    <name evidence="1" type="ORF">JXQ802_LOCUS24211</name>
</gene>